<keyword evidence="2" id="KW-1185">Reference proteome</keyword>
<comment type="caution">
    <text evidence="1">The sequence shown here is derived from an EMBL/GenBank/DDBJ whole genome shotgun (WGS) entry which is preliminary data.</text>
</comment>
<dbReference type="EMBL" id="BPQB01000020">
    <property type="protein sequence ID" value="GJE91322.1"/>
    <property type="molecule type" value="Genomic_DNA"/>
</dbReference>
<reference evidence="1 2" key="1">
    <citation type="submission" date="2021-08" db="EMBL/GenBank/DDBJ databases">
        <title>Draft Genome Sequence of Phanerochaete sordida strain YK-624.</title>
        <authorList>
            <person name="Mori T."/>
            <person name="Dohra H."/>
            <person name="Suzuki T."/>
            <person name="Kawagishi H."/>
            <person name="Hirai H."/>
        </authorList>
    </citation>
    <scope>NUCLEOTIDE SEQUENCE [LARGE SCALE GENOMIC DNA]</scope>
    <source>
        <strain evidence="1 2">YK-624</strain>
    </source>
</reference>
<protein>
    <submittedName>
        <fullName evidence="1">Uncharacterized protein</fullName>
    </submittedName>
</protein>
<organism evidence="1 2">
    <name type="scientific">Phanerochaete sordida</name>
    <dbReference type="NCBI Taxonomy" id="48140"/>
    <lineage>
        <taxon>Eukaryota</taxon>
        <taxon>Fungi</taxon>
        <taxon>Dikarya</taxon>
        <taxon>Basidiomycota</taxon>
        <taxon>Agaricomycotina</taxon>
        <taxon>Agaricomycetes</taxon>
        <taxon>Polyporales</taxon>
        <taxon>Phanerochaetaceae</taxon>
        <taxon>Phanerochaete</taxon>
    </lineage>
</organism>
<sequence length="62" mass="7011">MPWVSTQRLVGFLGEAARADKILPQPLGVEPWPAENTPRVRTMATLHTVPRRSRPGHAVRDW</sequence>
<accession>A0A9P3GB05</accession>
<dbReference type="Proteomes" id="UP000703269">
    <property type="component" value="Unassembled WGS sequence"/>
</dbReference>
<name>A0A9P3GB05_9APHY</name>
<gene>
    <name evidence="1" type="ORF">PsYK624_074710</name>
</gene>
<dbReference type="AlphaFoldDB" id="A0A9P3GB05"/>
<evidence type="ECO:0000313" key="1">
    <source>
        <dbReference type="EMBL" id="GJE91322.1"/>
    </source>
</evidence>
<proteinExistence type="predicted"/>
<evidence type="ECO:0000313" key="2">
    <source>
        <dbReference type="Proteomes" id="UP000703269"/>
    </source>
</evidence>